<dbReference type="Proteomes" id="UP000095283">
    <property type="component" value="Unplaced"/>
</dbReference>
<sequence length="62" mass="7415">MPQLFISPQARSLYGTFADVRTRLKEKYTKPLKFSVSHIKILKIFLFDKFETFPVVYKKILF</sequence>
<evidence type="ECO:0000313" key="2">
    <source>
        <dbReference type="WBParaSite" id="Hba_04080"/>
    </source>
</evidence>
<proteinExistence type="predicted"/>
<evidence type="ECO:0000313" key="1">
    <source>
        <dbReference type="Proteomes" id="UP000095283"/>
    </source>
</evidence>
<reference evidence="2" key="1">
    <citation type="submission" date="2016-11" db="UniProtKB">
        <authorList>
            <consortium name="WormBaseParasite"/>
        </authorList>
    </citation>
    <scope>IDENTIFICATION</scope>
</reference>
<protein>
    <submittedName>
        <fullName evidence="2">Uncharacterized protein</fullName>
    </submittedName>
</protein>
<dbReference type="AlphaFoldDB" id="A0A1I7WGG3"/>
<keyword evidence="1" id="KW-1185">Reference proteome</keyword>
<organism evidence="1 2">
    <name type="scientific">Heterorhabditis bacteriophora</name>
    <name type="common">Entomopathogenic nematode worm</name>
    <dbReference type="NCBI Taxonomy" id="37862"/>
    <lineage>
        <taxon>Eukaryota</taxon>
        <taxon>Metazoa</taxon>
        <taxon>Ecdysozoa</taxon>
        <taxon>Nematoda</taxon>
        <taxon>Chromadorea</taxon>
        <taxon>Rhabditida</taxon>
        <taxon>Rhabditina</taxon>
        <taxon>Rhabditomorpha</taxon>
        <taxon>Strongyloidea</taxon>
        <taxon>Heterorhabditidae</taxon>
        <taxon>Heterorhabditis</taxon>
    </lineage>
</organism>
<accession>A0A1I7WGG3</accession>
<name>A0A1I7WGG3_HETBA</name>
<dbReference type="WBParaSite" id="Hba_04080">
    <property type="protein sequence ID" value="Hba_04080"/>
    <property type="gene ID" value="Hba_04080"/>
</dbReference>